<keyword evidence="5" id="KW-1185">Reference proteome</keyword>
<dbReference type="GO" id="GO:0043484">
    <property type="term" value="P:regulation of RNA splicing"/>
    <property type="evidence" value="ECO:0007669"/>
    <property type="project" value="TreeGrafter"/>
</dbReference>
<evidence type="ECO:0008006" key="6">
    <source>
        <dbReference type="Google" id="ProtNLM"/>
    </source>
</evidence>
<feature type="compositionally biased region" description="Basic and acidic residues" evidence="3">
    <location>
        <begin position="700"/>
        <end position="718"/>
    </location>
</feature>
<reference evidence="4" key="3">
    <citation type="submission" date="2025-09" db="UniProtKB">
        <authorList>
            <consortium name="Ensembl"/>
        </authorList>
    </citation>
    <scope>IDENTIFICATION</scope>
</reference>
<dbReference type="PANTHER" id="PTHR23348">
    <property type="entry name" value="PERIAXIN/AHNAK"/>
    <property type="match status" value="1"/>
</dbReference>
<proteinExistence type="predicted"/>
<feature type="region of interest" description="Disordered" evidence="3">
    <location>
        <begin position="580"/>
        <end position="621"/>
    </location>
</feature>
<feature type="compositionally biased region" description="Acidic residues" evidence="3">
    <location>
        <begin position="581"/>
        <end position="599"/>
    </location>
</feature>
<organism evidence="4 5">
    <name type="scientific">Microcebus murinus</name>
    <name type="common">Gray mouse lemur</name>
    <name type="synonym">Lemur murinus</name>
    <dbReference type="NCBI Taxonomy" id="30608"/>
    <lineage>
        <taxon>Eukaryota</taxon>
        <taxon>Metazoa</taxon>
        <taxon>Chordata</taxon>
        <taxon>Craniata</taxon>
        <taxon>Vertebrata</taxon>
        <taxon>Euteleostomi</taxon>
        <taxon>Mammalia</taxon>
        <taxon>Eutheria</taxon>
        <taxon>Euarchontoglires</taxon>
        <taxon>Primates</taxon>
        <taxon>Strepsirrhini</taxon>
        <taxon>Lemuriformes</taxon>
        <taxon>Cheirogaleidae</taxon>
        <taxon>Microcebus</taxon>
    </lineage>
</organism>
<keyword evidence="2" id="KW-0539">Nucleus</keyword>
<evidence type="ECO:0000256" key="2">
    <source>
        <dbReference type="ARBA" id="ARBA00023242"/>
    </source>
</evidence>
<feature type="region of interest" description="Disordered" evidence="3">
    <location>
        <begin position="510"/>
        <end position="567"/>
    </location>
</feature>
<feature type="region of interest" description="Disordered" evidence="3">
    <location>
        <begin position="95"/>
        <end position="344"/>
    </location>
</feature>
<sequence length="741" mass="78124">VYLPPEKDGDQAKSMTPSLAAPELALPKMKASKGRGSLPPGDSDPSLSGSAAGGDFQPSGGAHSAHGAGTGSIASPAEELGAIPHLPRVRIPSLGFATPDLRSSKAKVEVSQAEADLRLPKGALSVGGGSTGLGDVSASQPYGVPTGPATEDPLQPSLRKAEADVPAVESPEEEAAAVETPVDSQERWFKMPTLRMPRFRRSSRDRGRVGKQKVAAAGAKELPGPSSEVEGSVSLGPPEAEADVTASESKLSAGVLGQDLDSTALMPEADPSSKARIQPAKGSLPLKTAGLGLSESRAPPEGGRILLPTPGECDPARVEEMTLPGKRSSQPEGPLKLKASSTDVPSQISVVNTNQLWEDSVLTVKFPKLKVPRFSFPAPSAEADVFIPTVREVRCPEGAGVDLGRESPGPWEASILTAGAGGPGEQPTDLDLSLAAPPISRVRVHIQGAQAESQEITIHSRVTPEFADFSAPRAFSTQIVRESEIPPSKIQTPAYGFSLLKVKIPEPRTQATAHTVTRDAWAREGSEEAPTQASPGADFVPGELQPDTGEPFEIISSSVSTPGPQTFTLEVHSGHQLADSCLDEEPAEILEFPPDDDQDATTPLADGDRAPKEKPESKKSGLLWSWLPNIGFSSSVDETSADSKEDVQRPAPVQTQPEARPDTELPKKQERAGWFRFPKLGFSSAPAKKGKSTEEEADLAEQKLHEETVTFFDARESFSPDEQDDTAGDDSAPRPQPREGH</sequence>
<feature type="compositionally biased region" description="Basic and acidic residues" evidence="3">
    <location>
        <begin position="516"/>
        <end position="526"/>
    </location>
</feature>
<feature type="compositionally biased region" description="Polar residues" evidence="3">
    <location>
        <begin position="555"/>
        <end position="567"/>
    </location>
</feature>
<dbReference type="GeneTree" id="ENSGT00870000136707"/>
<evidence type="ECO:0000256" key="1">
    <source>
        <dbReference type="ARBA" id="ARBA00004123"/>
    </source>
</evidence>
<feature type="compositionally biased region" description="Low complexity" evidence="3">
    <location>
        <begin position="36"/>
        <end position="75"/>
    </location>
</feature>
<dbReference type="Proteomes" id="UP000694394">
    <property type="component" value="Chromosome 3"/>
</dbReference>
<dbReference type="GO" id="GO:0043034">
    <property type="term" value="C:costamere"/>
    <property type="evidence" value="ECO:0007669"/>
    <property type="project" value="TreeGrafter"/>
</dbReference>
<feature type="compositionally biased region" description="Basic and acidic residues" evidence="3">
    <location>
        <begin position="659"/>
        <end position="673"/>
    </location>
</feature>
<feature type="compositionally biased region" description="Basic and acidic residues" evidence="3">
    <location>
        <begin position="606"/>
        <end position="619"/>
    </location>
</feature>
<evidence type="ECO:0000313" key="5">
    <source>
        <dbReference type="Proteomes" id="UP000694394"/>
    </source>
</evidence>
<reference evidence="4" key="2">
    <citation type="submission" date="2025-08" db="UniProtKB">
        <authorList>
            <consortium name="Ensembl"/>
        </authorList>
    </citation>
    <scope>IDENTIFICATION</scope>
</reference>
<protein>
    <recommendedName>
        <fullName evidence="6">AHNAK nucleoprotein 2</fullName>
    </recommendedName>
</protein>
<accession>A0A8C5VVS7</accession>
<name>A0A8C5VVS7_MICMU</name>
<dbReference type="EMBL" id="ABDC03003729">
    <property type="status" value="NOT_ANNOTATED_CDS"/>
    <property type="molecule type" value="Genomic_DNA"/>
</dbReference>
<reference evidence="4" key="1">
    <citation type="submission" date="2016-12" db="EMBL/GenBank/DDBJ databases">
        <title>Mouse lemur reference genome and diversity panel.</title>
        <authorList>
            <person name="Harris R."/>
            <person name="Larsen P."/>
            <person name="Liu Y."/>
            <person name="Hughes D.S."/>
            <person name="Murali S."/>
            <person name="Raveendran M."/>
            <person name="Korchina V."/>
            <person name="Wang M."/>
            <person name="Jhangiani S."/>
            <person name="Bandaranaike D."/>
            <person name="Bellair M."/>
            <person name="Blankenburg K."/>
            <person name="Chao H."/>
            <person name="Dahdouli M."/>
            <person name="Dinh H."/>
            <person name="Doddapaneni H."/>
            <person name="English A."/>
            <person name="Firestine M."/>
            <person name="Gnanaolivu R."/>
            <person name="Gross S."/>
            <person name="Hernandez B."/>
            <person name="Javaid M."/>
            <person name="Jayaseelan J."/>
            <person name="Jones J."/>
            <person name="Khan Z."/>
            <person name="Kovar C."/>
            <person name="Kurapati P."/>
            <person name="Le B."/>
            <person name="Lee S."/>
            <person name="Li M."/>
            <person name="Mathew T."/>
            <person name="Narasimhan A."/>
            <person name="Ngo D."/>
            <person name="Nguyen L."/>
            <person name="Okwuonu G."/>
            <person name="Ongeri F."/>
            <person name="Osuji N."/>
            <person name="Pu L.-L."/>
            <person name="Puazo M."/>
            <person name="Quiroz J."/>
            <person name="Raj R."/>
            <person name="Rajbhandari K."/>
            <person name="Reid J.G."/>
            <person name="Santibanez J."/>
            <person name="Sexton D."/>
            <person name="Skinner E."/>
            <person name="Vee V."/>
            <person name="Weissenberger G."/>
            <person name="Wu Y."/>
            <person name="Xin Y."/>
            <person name="Han Y."/>
            <person name="Campbell C."/>
            <person name="Brown A."/>
            <person name="Sullivan B."/>
            <person name="Shelton J."/>
            <person name="Brown S."/>
            <person name="Dudchenko O."/>
            <person name="Machol I."/>
            <person name="Durand N."/>
            <person name="Shamim M."/>
            <person name="Lieberman A."/>
            <person name="Muzny D.M."/>
            <person name="Richards S."/>
            <person name="Yoder A."/>
            <person name="Worley K.C."/>
            <person name="Rogers J."/>
            <person name="Gibbs R.A."/>
        </authorList>
    </citation>
    <scope>NUCLEOTIDE SEQUENCE [LARGE SCALE GENOMIC DNA]</scope>
</reference>
<feature type="region of interest" description="Disordered" evidence="3">
    <location>
        <begin position="1"/>
        <end position="79"/>
    </location>
</feature>
<evidence type="ECO:0000313" key="4">
    <source>
        <dbReference type="Ensembl" id="ENSMICP00000030036.2"/>
    </source>
</evidence>
<evidence type="ECO:0000256" key="3">
    <source>
        <dbReference type="SAM" id="MobiDB-lite"/>
    </source>
</evidence>
<comment type="subcellular location">
    <subcellularLocation>
        <location evidence="1">Nucleus</location>
    </subcellularLocation>
</comment>
<dbReference type="GO" id="GO:0005634">
    <property type="term" value="C:nucleus"/>
    <property type="evidence" value="ECO:0007669"/>
    <property type="project" value="UniProtKB-SubCell"/>
</dbReference>
<feature type="region of interest" description="Disordered" evidence="3">
    <location>
        <begin position="634"/>
        <end position="741"/>
    </location>
</feature>
<dbReference type="AlphaFoldDB" id="A0A8C5VVS7"/>
<dbReference type="Ensembl" id="ENSMICT00000033852.2">
    <property type="protein sequence ID" value="ENSMICP00000030036.2"/>
    <property type="gene ID" value="ENSMICG00000031638.2"/>
</dbReference>
<feature type="compositionally biased region" description="Acidic residues" evidence="3">
    <location>
        <begin position="719"/>
        <end position="728"/>
    </location>
</feature>
<dbReference type="PANTHER" id="PTHR23348:SF37">
    <property type="entry name" value="PROTEIN AHNAK2"/>
    <property type="match status" value="1"/>
</dbReference>
<dbReference type="InterPro" id="IPR052082">
    <property type="entry name" value="Myelin_sheath_structural"/>
</dbReference>
<feature type="compositionally biased region" description="Basic and acidic residues" evidence="3">
    <location>
        <begin position="1"/>
        <end position="11"/>
    </location>
</feature>